<name>A0A2P4Q9G6_RHIID</name>
<gene>
    <name evidence="2" type="ORF">GLOIN_2v1577395</name>
</gene>
<dbReference type="AlphaFoldDB" id="A0A2P4Q9G6"/>
<proteinExistence type="predicted"/>
<sequence>MIKEDLVKFIKLFGLMGLFTVGILTNKNGKDVIFKQQNLIIFYYLYSGNIIIIVRKNHFQDLFNSLELPKIQII</sequence>
<keyword evidence="1" id="KW-0812">Transmembrane</keyword>
<keyword evidence="1" id="KW-0472">Membrane</keyword>
<reference evidence="2 3" key="1">
    <citation type="journal article" date="2013" name="Proc. Natl. Acad. Sci. U.S.A.">
        <title>Genome of an arbuscular mycorrhizal fungus provides insight into the oldest plant symbiosis.</title>
        <authorList>
            <person name="Tisserant E."/>
            <person name="Malbreil M."/>
            <person name="Kuo A."/>
            <person name="Kohler A."/>
            <person name="Symeonidi A."/>
            <person name="Balestrini R."/>
            <person name="Charron P."/>
            <person name="Duensing N."/>
            <person name="Frei Dit Frey N."/>
            <person name="Gianinazzi-Pearson V."/>
            <person name="Gilbert L.B."/>
            <person name="Handa Y."/>
            <person name="Herr J.R."/>
            <person name="Hijri M."/>
            <person name="Koul R."/>
            <person name="Kawaguchi M."/>
            <person name="Krajinski F."/>
            <person name="Lammers P.J."/>
            <person name="Masclaux F.G."/>
            <person name="Murat C."/>
            <person name="Morin E."/>
            <person name="Ndikumana S."/>
            <person name="Pagni M."/>
            <person name="Petitpierre D."/>
            <person name="Requena N."/>
            <person name="Rosikiewicz P."/>
            <person name="Riley R."/>
            <person name="Saito K."/>
            <person name="San Clemente H."/>
            <person name="Shapiro H."/>
            <person name="van Tuinen D."/>
            <person name="Becard G."/>
            <person name="Bonfante P."/>
            <person name="Paszkowski U."/>
            <person name="Shachar-Hill Y.Y."/>
            <person name="Tuskan G.A."/>
            <person name="Young P.W."/>
            <person name="Sanders I.R."/>
            <person name="Henrissat B."/>
            <person name="Rensing S.A."/>
            <person name="Grigoriev I.V."/>
            <person name="Corradi N."/>
            <person name="Roux C."/>
            <person name="Martin F."/>
        </authorList>
    </citation>
    <scope>NUCLEOTIDE SEQUENCE [LARGE SCALE GENOMIC DNA]</scope>
    <source>
        <strain evidence="2 3">DAOM 197198</strain>
    </source>
</reference>
<reference evidence="2 3" key="2">
    <citation type="journal article" date="2018" name="New Phytol.">
        <title>High intraspecific genome diversity in the model arbuscular mycorrhizal symbiont Rhizophagus irregularis.</title>
        <authorList>
            <person name="Chen E.C.H."/>
            <person name="Morin E."/>
            <person name="Beaudet D."/>
            <person name="Noel J."/>
            <person name="Yildirir G."/>
            <person name="Ndikumana S."/>
            <person name="Charron P."/>
            <person name="St-Onge C."/>
            <person name="Giorgi J."/>
            <person name="Kruger M."/>
            <person name="Marton T."/>
            <person name="Ropars J."/>
            <person name="Grigoriev I.V."/>
            <person name="Hainaut M."/>
            <person name="Henrissat B."/>
            <person name="Roux C."/>
            <person name="Martin F."/>
            <person name="Corradi N."/>
        </authorList>
    </citation>
    <scope>NUCLEOTIDE SEQUENCE [LARGE SCALE GENOMIC DNA]</scope>
    <source>
        <strain evidence="2 3">DAOM 197198</strain>
    </source>
</reference>
<dbReference type="EMBL" id="AUPC02000073">
    <property type="protein sequence ID" value="POG74284.1"/>
    <property type="molecule type" value="Genomic_DNA"/>
</dbReference>
<feature type="transmembrane region" description="Helical" evidence="1">
    <location>
        <begin position="6"/>
        <end position="25"/>
    </location>
</feature>
<keyword evidence="1" id="KW-1133">Transmembrane helix</keyword>
<evidence type="ECO:0000313" key="3">
    <source>
        <dbReference type="Proteomes" id="UP000018888"/>
    </source>
</evidence>
<dbReference type="Proteomes" id="UP000018888">
    <property type="component" value="Unassembled WGS sequence"/>
</dbReference>
<protein>
    <submittedName>
        <fullName evidence="2">Uncharacterized protein</fullName>
    </submittedName>
</protein>
<keyword evidence="3" id="KW-1185">Reference proteome</keyword>
<accession>A0A2P4Q9G6</accession>
<organism evidence="2 3">
    <name type="scientific">Rhizophagus irregularis (strain DAOM 181602 / DAOM 197198 / MUCL 43194)</name>
    <name type="common">Arbuscular mycorrhizal fungus</name>
    <name type="synonym">Glomus intraradices</name>
    <dbReference type="NCBI Taxonomy" id="747089"/>
    <lineage>
        <taxon>Eukaryota</taxon>
        <taxon>Fungi</taxon>
        <taxon>Fungi incertae sedis</taxon>
        <taxon>Mucoromycota</taxon>
        <taxon>Glomeromycotina</taxon>
        <taxon>Glomeromycetes</taxon>
        <taxon>Glomerales</taxon>
        <taxon>Glomeraceae</taxon>
        <taxon>Rhizophagus</taxon>
    </lineage>
</organism>
<evidence type="ECO:0000313" key="2">
    <source>
        <dbReference type="EMBL" id="POG74284.1"/>
    </source>
</evidence>
<feature type="transmembrane region" description="Helical" evidence="1">
    <location>
        <begin position="37"/>
        <end position="54"/>
    </location>
</feature>
<evidence type="ECO:0000256" key="1">
    <source>
        <dbReference type="SAM" id="Phobius"/>
    </source>
</evidence>
<comment type="caution">
    <text evidence="2">The sequence shown here is derived from an EMBL/GenBank/DDBJ whole genome shotgun (WGS) entry which is preliminary data.</text>
</comment>